<feature type="binding site" evidence="4">
    <location>
        <position position="130"/>
    </location>
    <ligand>
        <name>a divalent metal cation</name>
        <dbReference type="ChEBI" id="CHEBI:60240"/>
        <label>2</label>
    </ligand>
</feature>
<dbReference type="PIRSF" id="PIRSF005902">
    <property type="entry name" value="DNase_TatD"/>
    <property type="match status" value="1"/>
</dbReference>
<reference evidence="5 6" key="1">
    <citation type="journal article" date="2020" name="Arch. Microbiol.">
        <title>The genome sequence of the giant phototrophic gammaproteobacterium Thiospirillum jenense gives insight into its physiological properties and phylogenetic relationships.</title>
        <authorList>
            <person name="Imhoff J.F."/>
            <person name="Meyer T.E."/>
            <person name="Kyndt J.A."/>
        </authorList>
    </citation>
    <scope>NUCLEOTIDE SEQUENCE [LARGE SCALE GENOMIC DNA]</scope>
    <source>
        <strain evidence="5 6">DSM 216</strain>
    </source>
</reference>
<organism evidence="5 6">
    <name type="scientific">Thiospirillum jenense</name>
    <dbReference type="NCBI Taxonomy" id="1653858"/>
    <lineage>
        <taxon>Bacteria</taxon>
        <taxon>Pseudomonadati</taxon>
        <taxon>Pseudomonadota</taxon>
        <taxon>Gammaproteobacteria</taxon>
        <taxon>Chromatiales</taxon>
        <taxon>Chromatiaceae</taxon>
        <taxon>Thiospirillum</taxon>
    </lineage>
</organism>
<dbReference type="Pfam" id="PF01026">
    <property type="entry name" value="TatD_DNase"/>
    <property type="match status" value="1"/>
</dbReference>
<dbReference type="PROSITE" id="PS01137">
    <property type="entry name" value="TATD_1"/>
    <property type="match status" value="1"/>
</dbReference>
<dbReference type="GO" id="GO:0005829">
    <property type="term" value="C:cytosol"/>
    <property type="evidence" value="ECO:0007669"/>
    <property type="project" value="TreeGrafter"/>
</dbReference>
<accession>A0A839HAV1</accession>
<feature type="binding site" evidence="4">
    <location>
        <position position="6"/>
    </location>
    <ligand>
        <name>a divalent metal cation</name>
        <dbReference type="ChEBI" id="CHEBI:60240"/>
        <label>1</label>
    </ligand>
</feature>
<dbReference type="InterPro" id="IPR015991">
    <property type="entry name" value="TatD/YcfH-like"/>
</dbReference>
<dbReference type="InterPro" id="IPR032466">
    <property type="entry name" value="Metal_Hydrolase"/>
</dbReference>
<evidence type="ECO:0000256" key="2">
    <source>
        <dbReference type="ARBA" id="ARBA00022723"/>
    </source>
</evidence>
<dbReference type="RefSeq" id="WP_182581859.1">
    <property type="nucleotide sequence ID" value="NZ_JABVCQ010000001.1"/>
</dbReference>
<dbReference type="GO" id="GO:0046872">
    <property type="term" value="F:metal ion binding"/>
    <property type="evidence" value="ECO:0007669"/>
    <property type="project" value="UniProtKB-KW"/>
</dbReference>
<dbReference type="NCBIfam" id="TIGR00010">
    <property type="entry name" value="YchF/TatD family DNA exonuclease"/>
    <property type="match status" value="1"/>
</dbReference>
<dbReference type="Gene3D" id="3.20.20.140">
    <property type="entry name" value="Metal-dependent hydrolases"/>
    <property type="match status" value="1"/>
</dbReference>
<evidence type="ECO:0000256" key="4">
    <source>
        <dbReference type="PIRSR" id="PIRSR005902-1"/>
    </source>
</evidence>
<feature type="binding site" evidence="4">
    <location>
        <position position="155"/>
    </location>
    <ligand>
        <name>a divalent metal cation</name>
        <dbReference type="ChEBI" id="CHEBI:60240"/>
        <label>2</label>
    </ligand>
</feature>
<comment type="caution">
    <text evidence="5">The sequence shown here is derived from an EMBL/GenBank/DDBJ whole genome shotgun (WGS) entry which is preliminary data.</text>
</comment>
<dbReference type="PANTHER" id="PTHR46124">
    <property type="entry name" value="D-AMINOACYL-TRNA DEACYLASE"/>
    <property type="match status" value="1"/>
</dbReference>
<proteinExistence type="inferred from homology"/>
<dbReference type="FunFam" id="3.20.20.140:FF:000005">
    <property type="entry name" value="TatD family hydrolase"/>
    <property type="match status" value="1"/>
</dbReference>
<dbReference type="AlphaFoldDB" id="A0A839HAV1"/>
<comment type="similarity">
    <text evidence="1">Belongs to the metallo-dependent hydrolases superfamily. TatD-type hydrolase family.</text>
</comment>
<protein>
    <submittedName>
        <fullName evidence="5">TatD family hydrolase</fullName>
    </submittedName>
</protein>
<dbReference type="SUPFAM" id="SSF51556">
    <property type="entry name" value="Metallo-dependent hydrolases"/>
    <property type="match status" value="1"/>
</dbReference>
<dbReference type="GO" id="GO:0004536">
    <property type="term" value="F:DNA nuclease activity"/>
    <property type="evidence" value="ECO:0007669"/>
    <property type="project" value="InterPro"/>
</dbReference>
<dbReference type="InterPro" id="IPR018228">
    <property type="entry name" value="DNase_TatD-rel_CS"/>
</dbReference>
<keyword evidence="2 4" id="KW-0479">Metal-binding</keyword>
<keyword evidence="3 5" id="KW-0378">Hydrolase</keyword>
<sequence>MFVDSHCHLDRLDLTPYAGDFAALMAQQRIANVSAMLCVGIDLTHYPAMRQLIAPYSDVWCSVGVHPNETVTHEPTVAELVQFAADERVVAIGETGLDYYRSHGDLTWQHRRFIQHIAAARECGKPLIIHSRAAPDDTLAILKRERANEVGGVMHCFSETWEIAQQALDLGFYISFTGVITFKAANELRDVARQVPLDRLLIETDAPYLAPVPHRGQSNEPQYVQYTAAQLAELKQMRVDELAAVTRANFFQLFNTARPVLTP</sequence>
<dbReference type="GO" id="GO:0016788">
    <property type="term" value="F:hydrolase activity, acting on ester bonds"/>
    <property type="evidence" value="ECO:0007669"/>
    <property type="project" value="InterPro"/>
</dbReference>
<dbReference type="PANTHER" id="PTHR46124:SF2">
    <property type="entry name" value="D-AMINOACYL-TRNA DEACYLASE"/>
    <property type="match status" value="1"/>
</dbReference>
<gene>
    <name evidence="5" type="ORF">HUK38_00175</name>
</gene>
<evidence type="ECO:0000256" key="3">
    <source>
        <dbReference type="ARBA" id="ARBA00022801"/>
    </source>
</evidence>
<feature type="binding site" evidence="4">
    <location>
        <position position="94"/>
    </location>
    <ligand>
        <name>a divalent metal cation</name>
        <dbReference type="ChEBI" id="CHEBI:60240"/>
        <label>1</label>
    </ligand>
</feature>
<dbReference type="EMBL" id="JABVCQ010000001">
    <property type="protein sequence ID" value="MBB1124646.1"/>
    <property type="molecule type" value="Genomic_DNA"/>
</dbReference>
<dbReference type="Proteomes" id="UP000548632">
    <property type="component" value="Unassembled WGS sequence"/>
</dbReference>
<dbReference type="PROSITE" id="PS01090">
    <property type="entry name" value="TATD_2"/>
    <property type="match status" value="1"/>
</dbReference>
<dbReference type="CDD" id="cd01310">
    <property type="entry name" value="TatD_DNAse"/>
    <property type="match status" value="1"/>
</dbReference>
<dbReference type="InterPro" id="IPR001130">
    <property type="entry name" value="TatD-like"/>
</dbReference>
<dbReference type="PROSITE" id="PS01091">
    <property type="entry name" value="TATD_3"/>
    <property type="match status" value="1"/>
</dbReference>
<evidence type="ECO:0000313" key="5">
    <source>
        <dbReference type="EMBL" id="MBB1124646.1"/>
    </source>
</evidence>
<keyword evidence="6" id="KW-1185">Reference proteome</keyword>
<evidence type="ECO:0000313" key="6">
    <source>
        <dbReference type="Proteomes" id="UP000548632"/>
    </source>
</evidence>
<name>A0A839HAV1_9GAMM</name>
<feature type="binding site" evidence="4">
    <location>
        <position position="205"/>
    </location>
    <ligand>
        <name>a divalent metal cation</name>
        <dbReference type="ChEBI" id="CHEBI:60240"/>
        <label>1</label>
    </ligand>
</feature>
<feature type="binding site" evidence="4">
    <location>
        <position position="8"/>
    </location>
    <ligand>
        <name>a divalent metal cation</name>
        <dbReference type="ChEBI" id="CHEBI:60240"/>
        <label>1</label>
    </ligand>
</feature>
<evidence type="ECO:0000256" key="1">
    <source>
        <dbReference type="ARBA" id="ARBA00009275"/>
    </source>
</evidence>